<sequence>MLITEESYVVNMRRTRGGGTKVENREFFYRRLHSLLGVVPIGIFLIQHLVVNHFAVYGADSFNKAAQFMHDLPFRLMLEIFIIFLPILFHAVLGVYIVFVAKNNTRRYGFFRNWMFFLQRITGIITLVFIVWHLWETRVQIGMGTEELDYSLMENILANPVMFWFYVIGVVSTTFHFANGLWSFFVTWGITVTPRSQKIATYATLLVFLAVTYIGVRALFAFV</sequence>
<keyword evidence="6 8" id="KW-0408">Iron</keyword>
<dbReference type="Pfam" id="PF01127">
    <property type="entry name" value="Sdh_cyt"/>
    <property type="match status" value="1"/>
</dbReference>
<evidence type="ECO:0000256" key="9">
    <source>
        <dbReference type="SAM" id="Phobius"/>
    </source>
</evidence>
<gene>
    <name evidence="10" type="ORF">JCM21714_1713</name>
</gene>
<feature type="transmembrane region" description="Helical" evidence="9">
    <location>
        <begin position="76"/>
        <end position="101"/>
    </location>
</feature>
<dbReference type="STRING" id="1298598.JCM21714_1713"/>
<feature type="binding site" description="axial binding residue" evidence="8">
    <location>
        <position position="176"/>
    </location>
    <ligand>
        <name>heme</name>
        <dbReference type="ChEBI" id="CHEBI:30413"/>
    </ligand>
    <ligandPart>
        <name>Fe</name>
        <dbReference type="ChEBI" id="CHEBI:18248"/>
    </ligandPart>
</feature>
<dbReference type="InterPro" id="IPR011138">
    <property type="entry name" value="Cytochrome_b-558"/>
</dbReference>
<keyword evidence="3 9" id="KW-0812">Transmembrane</keyword>
<dbReference type="GO" id="GO:0016020">
    <property type="term" value="C:membrane"/>
    <property type="evidence" value="ECO:0007669"/>
    <property type="project" value="UniProtKB-SubCell"/>
</dbReference>
<comment type="subcellular location">
    <subcellularLocation>
        <location evidence="1">Membrane</location>
    </subcellularLocation>
</comment>
<keyword evidence="2 8" id="KW-0349">Heme</keyword>
<dbReference type="InterPro" id="IPR016002">
    <property type="entry name" value="Succ_DH_cyt_b558_Firmicute"/>
</dbReference>
<feature type="transmembrane region" description="Helical" evidence="9">
    <location>
        <begin position="113"/>
        <end position="135"/>
    </location>
</feature>
<dbReference type="CDD" id="cd03497">
    <property type="entry name" value="SQR_TypeB_1_TM"/>
    <property type="match status" value="1"/>
</dbReference>
<dbReference type="EMBL" id="BAVS01000006">
    <property type="protein sequence ID" value="GAE92702.1"/>
    <property type="molecule type" value="Genomic_DNA"/>
</dbReference>
<comment type="caution">
    <text evidence="10">The sequence shown here is derived from an EMBL/GenBank/DDBJ whole genome shotgun (WGS) entry which is preliminary data.</text>
</comment>
<name>W4VHM1_9BACI</name>
<dbReference type="eggNOG" id="COG2009">
    <property type="taxonomic scope" value="Bacteria"/>
</dbReference>
<dbReference type="Proteomes" id="UP000019102">
    <property type="component" value="Unassembled WGS sequence"/>
</dbReference>
<evidence type="ECO:0000256" key="5">
    <source>
        <dbReference type="ARBA" id="ARBA00022989"/>
    </source>
</evidence>
<evidence type="ECO:0000256" key="4">
    <source>
        <dbReference type="ARBA" id="ARBA00022723"/>
    </source>
</evidence>
<reference evidence="10 11" key="1">
    <citation type="journal article" date="2014" name="Genome Announc.">
        <title>Draft Genome Sequence of the Boron-Tolerant and Moderately Halotolerant Bacterium Gracilibacillus boraciitolerans JCM 21714T.</title>
        <authorList>
            <person name="Ahmed I."/>
            <person name="Oshima K."/>
            <person name="Suda W."/>
            <person name="Kitamura K."/>
            <person name="Iida T."/>
            <person name="Ohmori Y."/>
            <person name="Fujiwara T."/>
            <person name="Hattori M."/>
            <person name="Ohkuma M."/>
        </authorList>
    </citation>
    <scope>NUCLEOTIDE SEQUENCE [LARGE SCALE GENOMIC DNA]</scope>
    <source>
        <strain evidence="10 11">JCM 21714</strain>
    </source>
</reference>
<feature type="transmembrane region" description="Helical" evidence="9">
    <location>
        <begin position="163"/>
        <end position="187"/>
    </location>
</feature>
<dbReference type="NCBIfam" id="TIGR02046">
    <property type="entry name" value="sdhC_b558_fam"/>
    <property type="match status" value="1"/>
</dbReference>
<dbReference type="Gene3D" id="1.20.1300.10">
    <property type="entry name" value="Fumarate reductase/succinate dehydrogenase, transmembrane subunit"/>
    <property type="match status" value="1"/>
</dbReference>
<feature type="transmembrane region" description="Helical" evidence="9">
    <location>
        <begin position="35"/>
        <end position="56"/>
    </location>
</feature>
<evidence type="ECO:0000256" key="8">
    <source>
        <dbReference type="PIRSR" id="PIRSR000170-1"/>
    </source>
</evidence>
<feature type="binding site" description="axial binding residue" evidence="8">
    <location>
        <position position="133"/>
    </location>
    <ligand>
        <name>heme</name>
        <dbReference type="ChEBI" id="CHEBI:30413"/>
    </ligand>
    <ligandPart>
        <name>Fe</name>
        <dbReference type="ChEBI" id="CHEBI:18248"/>
    </ligandPart>
</feature>
<evidence type="ECO:0000256" key="3">
    <source>
        <dbReference type="ARBA" id="ARBA00022692"/>
    </source>
</evidence>
<feature type="transmembrane region" description="Helical" evidence="9">
    <location>
        <begin position="199"/>
        <end position="220"/>
    </location>
</feature>
<dbReference type="AlphaFoldDB" id="W4VHM1"/>
<accession>W4VHM1</accession>
<evidence type="ECO:0000256" key="2">
    <source>
        <dbReference type="ARBA" id="ARBA00022617"/>
    </source>
</evidence>
<evidence type="ECO:0000256" key="7">
    <source>
        <dbReference type="ARBA" id="ARBA00023136"/>
    </source>
</evidence>
<dbReference type="InterPro" id="IPR034804">
    <property type="entry name" value="SQR/QFR_C/D"/>
</dbReference>
<evidence type="ECO:0000256" key="1">
    <source>
        <dbReference type="ARBA" id="ARBA00004370"/>
    </source>
</evidence>
<dbReference type="GO" id="GO:0046872">
    <property type="term" value="F:metal ion binding"/>
    <property type="evidence" value="ECO:0007669"/>
    <property type="project" value="UniProtKB-KW"/>
</dbReference>
<evidence type="ECO:0000313" key="10">
    <source>
        <dbReference type="EMBL" id="GAE92702.1"/>
    </source>
</evidence>
<protein>
    <submittedName>
        <fullName evidence="10">Succinate dehydrogenase cytochrome b558 subunit</fullName>
    </submittedName>
</protein>
<keyword evidence="4 8" id="KW-0479">Metal-binding</keyword>
<proteinExistence type="predicted"/>
<dbReference type="SUPFAM" id="SSF81343">
    <property type="entry name" value="Fumarate reductase respiratory complex transmembrane subunits"/>
    <property type="match status" value="1"/>
</dbReference>
<dbReference type="InterPro" id="IPR000701">
    <property type="entry name" value="SuccDH_FuR_B_TM-su"/>
</dbReference>
<keyword evidence="5 9" id="KW-1133">Transmembrane helix</keyword>
<keyword evidence="7 9" id="KW-0472">Membrane</keyword>
<organism evidence="10 11">
    <name type="scientific">Gracilibacillus boraciitolerans JCM 21714</name>
    <dbReference type="NCBI Taxonomy" id="1298598"/>
    <lineage>
        <taxon>Bacteria</taxon>
        <taxon>Bacillati</taxon>
        <taxon>Bacillota</taxon>
        <taxon>Bacilli</taxon>
        <taxon>Bacillales</taxon>
        <taxon>Bacillaceae</taxon>
        <taxon>Gracilibacillus</taxon>
    </lineage>
</organism>
<dbReference type="PIRSF" id="PIRSF000170">
    <property type="entry name" value="Succ_dh_cyt_b558"/>
    <property type="match status" value="1"/>
</dbReference>
<feature type="binding site" description="axial binding residue" evidence="8">
    <location>
        <position position="90"/>
    </location>
    <ligand>
        <name>heme</name>
        <dbReference type="ChEBI" id="CHEBI:30413"/>
    </ligand>
    <ligandPart>
        <name>Fe</name>
        <dbReference type="ChEBI" id="CHEBI:18248"/>
    </ligandPart>
</feature>
<feature type="binding site" description="axial binding residue" evidence="8">
    <location>
        <position position="48"/>
    </location>
    <ligand>
        <name>heme</name>
        <dbReference type="ChEBI" id="CHEBI:30413"/>
    </ligand>
    <ligandPart>
        <name>Fe</name>
        <dbReference type="ChEBI" id="CHEBI:18248"/>
    </ligandPart>
</feature>
<evidence type="ECO:0000256" key="6">
    <source>
        <dbReference type="ARBA" id="ARBA00023004"/>
    </source>
</evidence>
<keyword evidence="11" id="KW-1185">Reference proteome</keyword>
<evidence type="ECO:0000313" key="11">
    <source>
        <dbReference type="Proteomes" id="UP000019102"/>
    </source>
</evidence>